<comment type="similarity">
    <text evidence="1">Belongs to the UPF0284 family.</text>
</comment>
<dbReference type="InterPro" id="IPR003200">
    <property type="entry name" value="Nict_dMeBzImd_PRibTrfase"/>
</dbReference>
<dbReference type="InterPro" id="IPR036087">
    <property type="entry name" value="Nict_dMeBzImd_PRibTrfase_sf"/>
</dbReference>
<dbReference type="HAMAP" id="MF_01086">
    <property type="entry name" value="UPF0284"/>
    <property type="match status" value="1"/>
</dbReference>
<dbReference type="RefSeq" id="WP_271731431.1">
    <property type="nucleotide sequence ID" value="NZ_JANQDP010000045.1"/>
</dbReference>
<gene>
    <name evidence="2" type="ORF">PN457_03765</name>
</gene>
<organism evidence="2 3">
    <name type="scientific">Anabaenopsis arnoldii</name>
    <dbReference type="NCBI Taxonomy" id="2152938"/>
    <lineage>
        <taxon>Bacteria</taxon>
        <taxon>Bacillati</taxon>
        <taxon>Cyanobacteriota</taxon>
        <taxon>Cyanophyceae</taxon>
        <taxon>Nostocales</taxon>
        <taxon>Nodulariaceae</taxon>
        <taxon>Anabaenopsis</taxon>
    </lineage>
</organism>
<dbReference type="SUPFAM" id="SSF52733">
    <property type="entry name" value="Nicotinate mononucleotide:5,6-dimethylbenzimidazole phosphoribosyltransferase (CobT)"/>
    <property type="match status" value="1"/>
</dbReference>
<proteinExistence type="inferred from homology"/>
<dbReference type="Gene3D" id="3.40.50.10210">
    <property type="match status" value="1"/>
</dbReference>
<evidence type="ECO:0000313" key="3">
    <source>
        <dbReference type="Proteomes" id="UP001212499"/>
    </source>
</evidence>
<dbReference type="PANTHER" id="PTHR38811">
    <property type="match status" value="1"/>
</dbReference>
<dbReference type="NCBIfam" id="TIGR00303">
    <property type="entry name" value="nicotinate mononucleotide-dependent phosphoribosyltransferase CobT"/>
    <property type="match status" value="1"/>
</dbReference>
<protein>
    <recommendedName>
        <fullName evidence="1">UPF0284 protein PN457_03765</fullName>
    </recommendedName>
</protein>
<dbReference type="NCBIfam" id="NF003373">
    <property type="entry name" value="PRK04447.1-6"/>
    <property type="match status" value="1"/>
</dbReference>
<dbReference type="EMBL" id="JAQMUH010000046">
    <property type="protein sequence ID" value="MDB9538787.1"/>
    <property type="molecule type" value="Genomic_DNA"/>
</dbReference>
<dbReference type="Proteomes" id="UP001212499">
    <property type="component" value="Unassembled WGS sequence"/>
</dbReference>
<dbReference type="CDD" id="cd02439">
    <property type="entry name" value="DMB-PRT_CobT"/>
    <property type="match status" value="1"/>
</dbReference>
<reference evidence="2 3" key="1">
    <citation type="submission" date="2023-01" db="EMBL/GenBank/DDBJ databases">
        <title>Genomes from the Australian National Cyanobacteria Reference Collection.</title>
        <authorList>
            <person name="Willis A."/>
            <person name="Lee E.M.F."/>
        </authorList>
    </citation>
    <scope>NUCLEOTIDE SEQUENCE [LARGE SCALE GENOMIC DNA]</scope>
    <source>
        <strain evidence="2 3">CS-1033</strain>
    </source>
</reference>
<accession>A0ABT5APG3</accession>
<sequence length="376" mass="39880">MIRIYTQIQQGQKWITKYRGGLPLFACVLGFTDTGLIPGISAAGSTPEARKYTACADAEFLYYGPGRKPLYPLPPLTAGASPVIISRAVVEALNIPIYLFNAGLPQPPAVPVIDLGGYPANCLSKGAAMKITTVHHLLQQGLLWGERLATNVQQGYVILGECVVGGTTTALAVLTGLGIDAAEKVNSSHPVCNHTQKWAVVQAGLERMRLPAQKESSPPSDLIDPLQLVAAVGDPMQVVVAGMTIAASRHCGVLLAGGTQMLAVYALISAIADAYDLSWQPAEVVVGTTRWVAEDPTGKTVDLALSLGKNIPPLLATQLNFANSRYPQLQAYEQGFVKEGIGAGGACIAAHLRQNWQQNQLLTAIEAQLDQYTSNC</sequence>
<name>A0ABT5APG3_9CYAN</name>
<keyword evidence="3" id="KW-1185">Reference proteome</keyword>
<evidence type="ECO:0000256" key="1">
    <source>
        <dbReference type="HAMAP-Rule" id="MF_01086"/>
    </source>
</evidence>
<comment type="caution">
    <text evidence="2">The sequence shown here is derived from an EMBL/GenBank/DDBJ whole genome shotgun (WGS) entry which is preliminary data.</text>
</comment>
<dbReference type="InterPro" id="IPR002805">
    <property type="entry name" value="Nict_dMeBzImd_PRibTrfase_arc"/>
</dbReference>
<dbReference type="PANTHER" id="PTHR38811:SF1">
    <property type="entry name" value="UPF0284 PROTEIN SLL1500"/>
    <property type="match status" value="1"/>
</dbReference>
<dbReference type="Pfam" id="PF02277">
    <property type="entry name" value="DBI_PRT"/>
    <property type="match status" value="1"/>
</dbReference>
<evidence type="ECO:0000313" key="2">
    <source>
        <dbReference type="EMBL" id="MDB9538787.1"/>
    </source>
</evidence>